<proteinExistence type="predicted"/>
<reference evidence="1" key="1">
    <citation type="submission" date="2017-02" db="UniProtKB">
        <authorList>
            <consortium name="WormBaseParasite"/>
        </authorList>
    </citation>
    <scope>IDENTIFICATION</scope>
</reference>
<evidence type="ECO:0000313" key="1">
    <source>
        <dbReference type="WBParaSite" id="ASIM_0000780901-mRNA-1"/>
    </source>
</evidence>
<protein>
    <submittedName>
        <fullName evidence="1">Transposase</fullName>
    </submittedName>
</protein>
<dbReference type="AlphaFoldDB" id="A0A0M3JJI8"/>
<accession>A0A0M3JJI8</accession>
<sequence>LTIWKHLEATQEDWAALRRLLELYAVETGTGGGHSEVERELVSIARGQLNEFDKIVDKI</sequence>
<organism evidence="1">
    <name type="scientific">Anisakis simplex</name>
    <name type="common">Herring worm</name>
    <dbReference type="NCBI Taxonomy" id="6269"/>
    <lineage>
        <taxon>Eukaryota</taxon>
        <taxon>Metazoa</taxon>
        <taxon>Ecdysozoa</taxon>
        <taxon>Nematoda</taxon>
        <taxon>Chromadorea</taxon>
        <taxon>Rhabditida</taxon>
        <taxon>Spirurina</taxon>
        <taxon>Ascaridomorpha</taxon>
        <taxon>Ascaridoidea</taxon>
        <taxon>Anisakidae</taxon>
        <taxon>Anisakis</taxon>
        <taxon>Anisakis simplex complex</taxon>
    </lineage>
</organism>
<name>A0A0M3JJI8_ANISI</name>
<dbReference type="WBParaSite" id="ASIM_0000780901-mRNA-1">
    <property type="protein sequence ID" value="ASIM_0000780901-mRNA-1"/>
    <property type="gene ID" value="ASIM_0000780901"/>
</dbReference>